<keyword evidence="6 14" id="KW-0812">Transmembrane</keyword>
<evidence type="ECO:0000256" key="16">
    <source>
        <dbReference type="SAM" id="SignalP"/>
    </source>
</evidence>
<proteinExistence type="inferred from homology"/>
<dbReference type="InterPro" id="IPR010105">
    <property type="entry name" value="TonB_sidphr_rcpt"/>
</dbReference>
<dbReference type="Pfam" id="PF07715">
    <property type="entry name" value="Plug"/>
    <property type="match status" value="1"/>
</dbReference>
<organism evidence="19 20">
    <name type="scientific">Comamonas piscis</name>
    <dbReference type="NCBI Taxonomy" id="1562974"/>
    <lineage>
        <taxon>Bacteria</taxon>
        <taxon>Pseudomonadati</taxon>
        <taxon>Pseudomonadota</taxon>
        <taxon>Betaproteobacteria</taxon>
        <taxon>Burkholderiales</taxon>
        <taxon>Comamonadaceae</taxon>
        <taxon>Comamonas</taxon>
    </lineage>
</organism>
<dbReference type="InterPro" id="IPR039426">
    <property type="entry name" value="TonB-dep_rcpt-like"/>
</dbReference>
<dbReference type="KEGG" id="cpis:HS961_19635"/>
<gene>
    <name evidence="19" type="ORF">HS961_19635</name>
</gene>
<evidence type="ECO:0000256" key="4">
    <source>
        <dbReference type="ARBA" id="ARBA00022452"/>
    </source>
</evidence>
<evidence type="ECO:0000256" key="1">
    <source>
        <dbReference type="ARBA" id="ARBA00004571"/>
    </source>
</evidence>
<dbReference type="InterPro" id="IPR036942">
    <property type="entry name" value="Beta-barrel_TonB_sf"/>
</dbReference>
<evidence type="ECO:0000256" key="2">
    <source>
        <dbReference type="ARBA" id="ARBA00009810"/>
    </source>
</evidence>
<dbReference type="RefSeq" id="WP_182324892.1">
    <property type="nucleotide sequence ID" value="NZ_CP058554.1"/>
</dbReference>
<feature type="domain" description="TonB-dependent receptor-like beta-barrel" evidence="17">
    <location>
        <begin position="282"/>
        <end position="754"/>
    </location>
</feature>
<dbReference type="InterPro" id="IPR012910">
    <property type="entry name" value="Plug_dom"/>
</dbReference>
<keyword evidence="5" id="KW-0410">Iron transport</keyword>
<dbReference type="Pfam" id="PF00593">
    <property type="entry name" value="TonB_dep_Rec_b-barrel"/>
    <property type="match status" value="1"/>
</dbReference>
<evidence type="ECO:0000256" key="12">
    <source>
        <dbReference type="ARBA" id="ARBA00023170"/>
    </source>
</evidence>
<keyword evidence="8" id="KW-0408">Iron</keyword>
<dbReference type="CDD" id="cd01347">
    <property type="entry name" value="ligand_gated_channel"/>
    <property type="match status" value="1"/>
</dbReference>
<dbReference type="PANTHER" id="PTHR32552">
    <property type="entry name" value="FERRICHROME IRON RECEPTOR-RELATED"/>
    <property type="match status" value="1"/>
</dbReference>
<dbReference type="Proteomes" id="UP000515240">
    <property type="component" value="Chromosome"/>
</dbReference>
<comment type="subcellular location">
    <subcellularLocation>
        <location evidence="1 14">Cell outer membrane</location>
        <topology evidence="1 14">Multi-pass membrane protein</topology>
    </subcellularLocation>
</comment>
<dbReference type="GO" id="GO:0015344">
    <property type="term" value="F:siderophore uptake transmembrane transporter activity"/>
    <property type="evidence" value="ECO:0007669"/>
    <property type="project" value="TreeGrafter"/>
</dbReference>
<comment type="similarity">
    <text evidence="2 14 15">Belongs to the TonB-dependent receptor family.</text>
</comment>
<dbReference type="SUPFAM" id="SSF56935">
    <property type="entry name" value="Porins"/>
    <property type="match status" value="1"/>
</dbReference>
<keyword evidence="7 16" id="KW-0732">Signal</keyword>
<dbReference type="InterPro" id="IPR000531">
    <property type="entry name" value="Beta-barrel_TonB"/>
</dbReference>
<feature type="signal peptide" evidence="16">
    <location>
        <begin position="1"/>
        <end position="38"/>
    </location>
</feature>
<keyword evidence="3 14" id="KW-0813">Transport</keyword>
<dbReference type="PANTHER" id="PTHR32552:SF89">
    <property type="entry name" value="CATECHOLATE SIDEROPHORE RECEPTOR FIU"/>
    <property type="match status" value="1"/>
</dbReference>
<dbReference type="FunFam" id="2.170.130.10:FF:000001">
    <property type="entry name" value="Catecholate siderophore TonB-dependent receptor"/>
    <property type="match status" value="1"/>
</dbReference>
<feature type="chain" id="PRO_5029020485" evidence="16">
    <location>
        <begin position="39"/>
        <end position="786"/>
    </location>
</feature>
<evidence type="ECO:0000256" key="9">
    <source>
        <dbReference type="ARBA" id="ARBA00023065"/>
    </source>
</evidence>
<protein>
    <submittedName>
        <fullName evidence="19">Catecholate siderophore receptor Fiu</fullName>
    </submittedName>
</protein>
<name>A0A7G5ELJ7_9BURK</name>
<sequence>MTQQTYIKSRKHGAAAPAPKAGLVAATAIAVLGMPALAQNAPAPTVTLKEVTVEAARETGYEPSQLSSPKFTQPLVNTTQTISVVKEQVMKEQGATTLTEALRNVPGVGTFYAGENGNTSTGDAIYMRGFDTSSSIYVDGVRDVGALSRDVFNTDQVEVTKGPAGTDYGRSAPTGAINMVTKQPNMTDSFGGSLGFGSGSYKRTTIDLNRSLSHENGTAFRLNAMVQDAGVAGRDQVKNDRWGLAPSFAFGLNTDTRVFLNLLHVKQSNVPDGGVLTMGLPGYSAPDRSNYPGYRSFLNSASRVDSSNFYGTASDHDDVTADMVTLRLEHDIAPGSTLRNTTRWGQTKQDYLLSAFMATGYSQNATTGAWTPGSLLTPNPADPSTWTMSRNINTKDQVNRILTNQTNLTTAFETGSVKHSLSTGLELTREEQTNYGLATTGVVPVVSIYNPDSSVSLPSYSRNGADSKGTTDTVALYAFDTLQFNDQWQANMGLRWDHYKTKYNAMAVCTATSTTQPCGTNPAGTVVPTTSDGLQASGNLVSWKAGLLYKPAPNGSVYVNYALSQQPPGGSNFALSAVGNNAGNPNLAPQKAKTAEVGTKWELMDKRLLLTGALFRTEITNEIVTDSDGSVNQTGKKTVQGLELGATGQITPAWGMTAGYTIQNTKVDTGANVAQDGSSGLAYTPKNALSLWSSYQFSSGLTVGGGARYASGLKRGTDGAVGTPNFTESYWVFDALASYRINKNVDIQLNVYNLFNKRYVAAINKSGYRYFPGIPRSARVTANFSF</sequence>
<keyword evidence="10 15" id="KW-0798">TonB box</keyword>
<evidence type="ECO:0000256" key="8">
    <source>
        <dbReference type="ARBA" id="ARBA00023004"/>
    </source>
</evidence>
<dbReference type="EMBL" id="CP058554">
    <property type="protein sequence ID" value="QMV74872.1"/>
    <property type="molecule type" value="Genomic_DNA"/>
</dbReference>
<dbReference type="GO" id="GO:0009279">
    <property type="term" value="C:cell outer membrane"/>
    <property type="evidence" value="ECO:0007669"/>
    <property type="project" value="UniProtKB-SubCell"/>
</dbReference>
<feature type="domain" description="TonB-dependent receptor plug" evidence="18">
    <location>
        <begin position="76"/>
        <end position="176"/>
    </location>
</feature>
<reference evidence="19 20" key="1">
    <citation type="journal article" date="2020" name="G3 (Bethesda)">
        <title>CeMbio - The Caenorhabditis elegans Microbiome Resource.</title>
        <authorList>
            <person name="Dirksen P."/>
            <person name="Assie A."/>
            <person name="Zimmermann J."/>
            <person name="Zhang F."/>
            <person name="Tietje A.M."/>
            <person name="Marsh S.A."/>
            <person name="Felix M.A."/>
            <person name="Shapira M."/>
            <person name="Kaleta C."/>
            <person name="Schulenburg H."/>
            <person name="Samuel B."/>
        </authorList>
    </citation>
    <scope>NUCLEOTIDE SEQUENCE [LARGE SCALE GENOMIC DNA]</scope>
    <source>
        <strain evidence="19 20">BIGb0172</strain>
    </source>
</reference>
<dbReference type="Gene3D" id="2.40.170.20">
    <property type="entry name" value="TonB-dependent receptor, beta-barrel domain"/>
    <property type="match status" value="1"/>
</dbReference>
<keyword evidence="13 14" id="KW-0998">Cell outer membrane</keyword>
<evidence type="ECO:0000256" key="3">
    <source>
        <dbReference type="ARBA" id="ARBA00022448"/>
    </source>
</evidence>
<evidence type="ECO:0000313" key="20">
    <source>
        <dbReference type="Proteomes" id="UP000515240"/>
    </source>
</evidence>
<dbReference type="Gene3D" id="2.170.130.10">
    <property type="entry name" value="TonB-dependent receptor, plug domain"/>
    <property type="match status" value="1"/>
</dbReference>
<evidence type="ECO:0000259" key="18">
    <source>
        <dbReference type="Pfam" id="PF07715"/>
    </source>
</evidence>
<evidence type="ECO:0000256" key="14">
    <source>
        <dbReference type="PROSITE-ProRule" id="PRU01360"/>
    </source>
</evidence>
<evidence type="ECO:0000313" key="19">
    <source>
        <dbReference type="EMBL" id="QMV74872.1"/>
    </source>
</evidence>
<evidence type="ECO:0000256" key="7">
    <source>
        <dbReference type="ARBA" id="ARBA00022729"/>
    </source>
</evidence>
<evidence type="ECO:0000256" key="11">
    <source>
        <dbReference type="ARBA" id="ARBA00023136"/>
    </source>
</evidence>
<accession>A0A7G5ELJ7</accession>
<keyword evidence="9" id="KW-0406">Ion transport</keyword>
<dbReference type="GO" id="GO:0038023">
    <property type="term" value="F:signaling receptor activity"/>
    <property type="evidence" value="ECO:0007669"/>
    <property type="project" value="InterPro"/>
</dbReference>
<evidence type="ECO:0000256" key="13">
    <source>
        <dbReference type="ARBA" id="ARBA00023237"/>
    </source>
</evidence>
<dbReference type="NCBIfam" id="NF007349">
    <property type="entry name" value="PRK09840.1"/>
    <property type="match status" value="1"/>
</dbReference>
<dbReference type="NCBIfam" id="TIGR01783">
    <property type="entry name" value="TonB-siderophor"/>
    <property type="match status" value="1"/>
</dbReference>
<dbReference type="GO" id="GO:0015891">
    <property type="term" value="P:siderophore transport"/>
    <property type="evidence" value="ECO:0007669"/>
    <property type="project" value="InterPro"/>
</dbReference>
<evidence type="ECO:0000256" key="10">
    <source>
        <dbReference type="ARBA" id="ARBA00023077"/>
    </source>
</evidence>
<evidence type="ECO:0000259" key="17">
    <source>
        <dbReference type="Pfam" id="PF00593"/>
    </source>
</evidence>
<evidence type="ECO:0000256" key="6">
    <source>
        <dbReference type="ARBA" id="ARBA00022692"/>
    </source>
</evidence>
<keyword evidence="11 14" id="KW-0472">Membrane</keyword>
<dbReference type="AlphaFoldDB" id="A0A7G5ELJ7"/>
<evidence type="ECO:0000256" key="15">
    <source>
        <dbReference type="RuleBase" id="RU003357"/>
    </source>
</evidence>
<dbReference type="InterPro" id="IPR037066">
    <property type="entry name" value="Plug_dom_sf"/>
</dbReference>
<dbReference type="PROSITE" id="PS52016">
    <property type="entry name" value="TONB_DEPENDENT_REC_3"/>
    <property type="match status" value="1"/>
</dbReference>
<keyword evidence="20" id="KW-1185">Reference proteome</keyword>
<evidence type="ECO:0000256" key="5">
    <source>
        <dbReference type="ARBA" id="ARBA00022496"/>
    </source>
</evidence>
<keyword evidence="12 19" id="KW-0675">Receptor</keyword>
<keyword evidence="4 14" id="KW-1134">Transmembrane beta strand</keyword>